<gene>
    <name evidence="1" type="ORF">BXY45_13617</name>
</gene>
<dbReference type="RefSeq" id="WP_109776323.1">
    <property type="nucleotide sequence ID" value="NZ_QGDQ01000036.1"/>
</dbReference>
<dbReference type="Proteomes" id="UP000245469">
    <property type="component" value="Unassembled WGS sequence"/>
</dbReference>
<organism evidence="1 2">
    <name type="scientific">Quadrisphaera granulorum</name>
    <dbReference type="NCBI Taxonomy" id="317664"/>
    <lineage>
        <taxon>Bacteria</taxon>
        <taxon>Bacillati</taxon>
        <taxon>Actinomycetota</taxon>
        <taxon>Actinomycetes</taxon>
        <taxon>Kineosporiales</taxon>
        <taxon>Kineosporiaceae</taxon>
        <taxon>Quadrisphaera</taxon>
    </lineage>
</organism>
<keyword evidence="2" id="KW-1185">Reference proteome</keyword>
<dbReference type="EMBL" id="QGDQ01000036">
    <property type="protein sequence ID" value="PWJ47586.1"/>
    <property type="molecule type" value="Genomic_DNA"/>
</dbReference>
<sequence length="83" mass="9585">MLVVAIVRLAARLIARWVTGRERPWPPELVDLERQASVAMAMCRCGHIWHRHERPHPSTRCSECRCSRFRPAERPGRYPVVGG</sequence>
<proteinExistence type="predicted"/>
<name>A0A315ZPZ1_9ACTN</name>
<evidence type="ECO:0000313" key="1">
    <source>
        <dbReference type="EMBL" id="PWJ47586.1"/>
    </source>
</evidence>
<protein>
    <submittedName>
        <fullName evidence="1">Uncharacterized protein</fullName>
    </submittedName>
</protein>
<reference evidence="1 2" key="1">
    <citation type="submission" date="2018-03" db="EMBL/GenBank/DDBJ databases">
        <title>Genomic Encyclopedia of Archaeal and Bacterial Type Strains, Phase II (KMG-II): from individual species to whole genera.</title>
        <authorList>
            <person name="Goeker M."/>
        </authorList>
    </citation>
    <scope>NUCLEOTIDE SEQUENCE [LARGE SCALE GENOMIC DNA]</scope>
    <source>
        <strain evidence="1 2">DSM 44889</strain>
    </source>
</reference>
<dbReference type="AlphaFoldDB" id="A0A315ZPZ1"/>
<accession>A0A315ZPZ1</accession>
<evidence type="ECO:0000313" key="2">
    <source>
        <dbReference type="Proteomes" id="UP000245469"/>
    </source>
</evidence>
<comment type="caution">
    <text evidence="1">The sequence shown here is derived from an EMBL/GenBank/DDBJ whole genome shotgun (WGS) entry which is preliminary data.</text>
</comment>